<evidence type="ECO:0000313" key="9">
    <source>
        <dbReference type="Proteomes" id="UP000218231"/>
    </source>
</evidence>
<dbReference type="PANTHER" id="PTHR19865:SF0">
    <property type="entry name" value="U3 SMALL NUCLEOLAR RNA-INTERACTING PROTEIN 2"/>
    <property type="match status" value="1"/>
</dbReference>
<dbReference type="SMART" id="SM00320">
    <property type="entry name" value="WD40"/>
    <property type="match status" value="6"/>
</dbReference>
<keyword evidence="3" id="KW-0677">Repeat</keyword>
<dbReference type="PROSITE" id="PS00678">
    <property type="entry name" value="WD_REPEATS_1"/>
    <property type="match status" value="2"/>
</dbReference>
<feature type="compositionally biased region" description="Basic and acidic residues" evidence="6">
    <location>
        <begin position="680"/>
        <end position="698"/>
    </location>
</feature>
<feature type="repeat" description="WD" evidence="5">
    <location>
        <begin position="976"/>
        <end position="1008"/>
    </location>
</feature>
<dbReference type="PROSITE" id="PS50017">
    <property type="entry name" value="DEATH_DOMAIN"/>
    <property type="match status" value="1"/>
</dbReference>
<dbReference type="GO" id="GO:0034511">
    <property type="term" value="F:U3 snoRNA binding"/>
    <property type="evidence" value="ECO:0007669"/>
    <property type="project" value="InterPro"/>
</dbReference>
<feature type="repeat" description="WD" evidence="5">
    <location>
        <begin position="932"/>
        <end position="973"/>
    </location>
</feature>
<gene>
    <name evidence="8" type="ORF">WR25_07316</name>
</gene>
<dbReference type="InterPro" id="IPR039241">
    <property type="entry name" value="Rrp9-like"/>
</dbReference>
<accession>A0A2A2LIL4</accession>
<comment type="caution">
    <text evidence="8">The sequence shown here is derived from an EMBL/GenBank/DDBJ whole genome shotgun (WGS) entry which is preliminary data.</text>
</comment>
<dbReference type="PROSITE" id="PS50294">
    <property type="entry name" value="WD_REPEATS_REGION"/>
    <property type="match status" value="2"/>
</dbReference>
<evidence type="ECO:0000256" key="1">
    <source>
        <dbReference type="ARBA" id="ARBA00004123"/>
    </source>
</evidence>
<dbReference type="FunFam" id="2.130.10.10:FF:000509">
    <property type="entry name" value="U3 small nucleolar RNA-interacting protein"/>
    <property type="match status" value="1"/>
</dbReference>
<evidence type="ECO:0000256" key="3">
    <source>
        <dbReference type="ARBA" id="ARBA00022737"/>
    </source>
</evidence>
<evidence type="ECO:0000256" key="6">
    <source>
        <dbReference type="SAM" id="MobiDB-lite"/>
    </source>
</evidence>
<name>A0A2A2LIL4_9BILA</name>
<dbReference type="InterPro" id="IPR001680">
    <property type="entry name" value="WD40_rpt"/>
</dbReference>
<dbReference type="InterPro" id="IPR021861">
    <property type="entry name" value="THO_THOC1"/>
</dbReference>
<evidence type="ECO:0000256" key="2">
    <source>
        <dbReference type="ARBA" id="ARBA00022574"/>
    </source>
</evidence>
<evidence type="ECO:0000313" key="8">
    <source>
        <dbReference type="EMBL" id="PAV86073.1"/>
    </source>
</evidence>
<dbReference type="Pfam" id="PF00400">
    <property type="entry name" value="WD40"/>
    <property type="match status" value="5"/>
</dbReference>
<comment type="subcellular location">
    <subcellularLocation>
        <location evidence="1">Nucleus</location>
    </subcellularLocation>
</comment>
<keyword evidence="4" id="KW-0539">Nucleus</keyword>
<dbReference type="GO" id="GO:0032040">
    <property type="term" value="C:small-subunit processome"/>
    <property type="evidence" value="ECO:0007669"/>
    <property type="project" value="TreeGrafter"/>
</dbReference>
<evidence type="ECO:0000259" key="7">
    <source>
        <dbReference type="PROSITE" id="PS50017"/>
    </source>
</evidence>
<evidence type="ECO:0000256" key="4">
    <source>
        <dbReference type="ARBA" id="ARBA00023242"/>
    </source>
</evidence>
<feature type="domain" description="Death" evidence="7">
    <location>
        <begin position="598"/>
        <end position="662"/>
    </location>
</feature>
<dbReference type="InterPro" id="IPR020472">
    <property type="entry name" value="WD40_PAC1"/>
</dbReference>
<organism evidence="8 9">
    <name type="scientific">Diploscapter pachys</name>
    <dbReference type="NCBI Taxonomy" id="2018661"/>
    <lineage>
        <taxon>Eukaryota</taxon>
        <taxon>Metazoa</taxon>
        <taxon>Ecdysozoa</taxon>
        <taxon>Nematoda</taxon>
        <taxon>Chromadorea</taxon>
        <taxon>Rhabditida</taxon>
        <taxon>Rhabditina</taxon>
        <taxon>Rhabditomorpha</taxon>
        <taxon>Rhabditoidea</taxon>
        <taxon>Rhabditidae</taxon>
        <taxon>Diploscapter</taxon>
    </lineage>
</organism>
<feature type="compositionally biased region" description="Acidic residues" evidence="6">
    <location>
        <begin position="1138"/>
        <end position="1153"/>
    </location>
</feature>
<keyword evidence="2 5" id="KW-0853">WD repeat</keyword>
<dbReference type="STRING" id="2018661.A0A2A2LIL4"/>
<dbReference type="CDD" id="cd00200">
    <property type="entry name" value="WD40"/>
    <property type="match status" value="1"/>
</dbReference>
<dbReference type="InterPro" id="IPR000488">
    <property type="entry name" value="Death_dom"/>
</dbReference>
<feature type="repeat" description="WD" evidence="5">
    <location>
        <begin position="848"/>
        <end position="889"/>
    </location>
</feature>
<dbReference type="OrthoDB" id="10257415at2759"/>
<dbReference type="EMBL" id="LIAE01006705">
    <property type="protein sequence ID" value="PAV86073.1"/>
    <property type="molecule type" value="Genomic_DNA"/>
</dbReference>
<feature type="region of interest" description="Disordered" evidence="6">
    <location>
        <begin position="707"/>
        <end position="735"/>
    </location>
</feature>
<dbReference type="Proteomes" id="UP000218231">
    <property type="component" value="Unassembled WGS sequence"/>
</dbReference>
<keyword evidence="9" id="KW-1185">Reference proteome</keyword>
<dbReference type="PRINTS" id="PR00320">
    <property type="entry name" value="GPROTEINBRPT"/>
</dbReference>
<feature type="region of interest" description="Disordered" evidence="6">
    <location>
        <begin position="680"/>
        <end position="699"/>
    </location>
</feature>
<dbReference type="Gene3D" id="2.130.10.10">
    <property type="entry name" value="YVTN repeat-like/Quinoprotein amine dehydrogenase"/>
    <property type="match status" value="1"/>
</dbReference>
<evidence type="ECO:0000256" key="5">
    <source>
        <dbReference type="PROSITE-ProRule" id="PRU00221"/>
    </source>
</evidence>
<dbReference type="InterPro" id="IPR036322">
    <property type="entry name" value="WD40_repeat_dom_sf"/>
</dbReference>
<proteinExistence type="predicted"/>
<dbReference type="PANTHER" id="PTHR19865">
    <property type="entry name" value="U3 SMALL NUCLEOLAR RNA INTERACTING PROTEIN 2"/>
    <property type="match status" value="1"/>
</dbReference>
<dbReference type="InterPro" id="IPR015943">
    <property type="entry name" value="WD40/YVTN_repeat-like_dom_sf"/>
</dbReference>
<feature type="region of interest" description="Disordered" evidence="6">
    <location>
        <begin position="1124"/>
        <end position="1153"/>
    </location>
</feature>
<dbReference type="Pfam" id="PF11957">
    <property type="entry name" value="efThoc1"/>
    <property type="match status" value="1"/>
</dbReference>
<dbReference type="SUPFAM" id="SSF50978">
    <property type="entry name" value="WD40 repeat-like"/>
    <property type="match status" value="1"/>
</dbReference>
<feature type="compositionally biased region" description="Basic and acidic residues" evidence="6">
    <location>
        <begin position="1124"/>
        <end position="1137"/>
    </location>
</feature>
<dbReference type="PROSITE" id="PS50082">
    <property type="entry name" value="WD_REPEATS_2"/>
    <property type="match status" value="4"/>
</dbReference>
<dbReference type="GO" id="GO:0007165">
    <property type="term" value="P:signal transduction"/>
    <property type="evidence" value="ECO:0007669"/>
    <property type="project" value="InterPro"/>
</dbReference>
<reference evidence="8 9" key="1">
    <citation type="journal article" date="2017" name="Curr. Biol.">
        <title>Genome architecture and evolution of a unichromosomal asexual nematode.</title>
        <authorList>
            <person name="Fradin H."/>
            <person name="Zegar C."/>
            <person name="Gutwein M."/>
            <person name="Lucas J."/>
            <person name="Kovtun M."/>
            <person name="Corcoran D."/>
            <person name="Baugh L.R."/>
            <person name="Kiontke K."/>
            <person name="Gunsalus K."/>
            <person name="Fitch D.H."/>
            <person name="Piano F."/>
        </authorList>
    </citation>
    <scope>NUCLEOTIDE SEQUENCE [LARGE SCALE GENOMIC DNA]</scope>
    <source>
        <strain evidence="8">PF1309</strain>
    </source>
</reference>
<feature type="compositionally biased region" description="Acidic residues" evidence="6">
    <location>
        <begin position="710"/>
        <end position="719"/>
    </location>
</feature>
<feature type="repeat" description="WD" evidence="5">
    <location>
        <begin position="890"/>
        <end position="931"/>
    </location>
</feature>
<protein>
    <recommendedName>
        <fullName evidence="7">Death domain-containing protein</fullName>
    </recommendedName>
</protein>
<sequence length="1153" mass="131706">MTWSGFELPSTFSTFSPSFDIKRIFGMEDLVRSYDAVGLKAYIKAETEKGLEEELVISRVDRLIRELGFELIDGSSPEVLQQKVAHHFTQITKLAAVGVCTRLIALTSVQDILETSSIRQCEKVFSVIETNLNSILASATTMDVRNLVLRMCNDLLKRLSQTADTSFCGRILFFLSRFMPFDDKSGINLTSAFNLQNVTHYEKEETETSSLIAPPTVVDEDIESGEIKESKDNTIPVDHELYLSFWQLQDFFVNPTICYDKTKWSTFIKSISDVFGLFSTYRLERERNEDDNRKTRKNNDKDAEMEVDKAFTSSEQNAYFAKYLTSPKLLQLQLNDSQFRRYFLLQCLIIFQYLTSEVKFKMTGKNRLILNEDQLRVVYENVDKAYKLLRDTHPRGSSFSDGVRKILRRDLDWSQWKNNGCKPITEHNDGKPMALYKKRPRVCYDPSVPEMGTDYMTTLWKMPETSFLAACRNRKEKVIPKLEDFIRDPILELDPEQQVDDEYKAINQPYFQFCASRYLLRESPYALLKREDSKRRTIKMSQWLENVILNTGKNLDEFKHDLAEREMRMTRKLAEESMKKKIGAKEGSNSPGPDAALSDEGISELAEILGKDFKELAEAVEFSQDKVEELMKLDDQTEICKAILSDWSLANNQSVRKLQNILLVAELLSDEVVQKKTVKRKFEQNKKARDGDDKEAQLSRRKRIMAATEIESDQEDSAEELQQASGASEDEYEEVHDKGYKQAKKLLDKLQTETAADEDEMAEKLKIDALEKAGKLQRAIADKAELDDEREISYRKHRFSPLCVAFSPDGKFIVSSGKESSIVKYNLQTRRVAGVIRKSKKNPAENEPKSHYGQITAVAISPDGKYLASGGQDGLVKIWNFSTLEHLRNLHSHRDSITSLCFQQLSTNLFSASKDKTVKMWDVEQTACFDTMFGHFDCVTDLAVLQKPRVVTAGGRDRTCRVWKVEAESQLLFDGLQSHCMSLDCVAMINDEHFASGSADGTLAIWSIWKKKPLCVRKQVHGIGSNGEPRWVISIAAVQYSDLVSTGSNEGRVLLWKLAADRKSLFQVYAYDMAGFINRIAFSQDGRLMALAVGQEHKEGRWWIDKTARNQVVVIPIYYSEEDKKKAVEENNEKEGDGMDGIEESDSAQEDEL</sequence>
<dbReference type="InterPro" id="IPR019775">
    <property type="entry name" value="WD40_repeat_CS"/>
</dbReference>
<dbReference type="AlphaFoldDB" id="A0A2A2LIL4"/>